<evidence type="ECO:0000313" key="2">
    <source>
        <dbReference type="Proteomes" id="UP001289645"/>
    </source>
</evidence>
<dbReference type="EMBL" id="JAOXLN010000036">
    <property type="protein sequence ID" value="MDZ5088648.1"/>
    <property type="molecule type" value="Genomic_DNA"/>
</dbReference>
<name>A0ACC6MP72_MYCPF</name>
<gene>
    <name evidence="1" type="ORF">OHX15_24910</name>
</gene>
<accession>A0ACC6MP72</accession>
<proteinExistence type="predicted"/>
<comment type="caution">
    <text evidence="1">The sequence shown here is derived from an EMBL/GenBank/DDBJ whole genome shotgun (WGS) entry which is preliminary data.</text>
</comment>
<protein>
    <submittedName>
        <fullName evidence="1">SRPBCC family protein</fullName>
    </submittedName>
</protein>
<keyword evidence="2" id="KW-1185">Reference proteome</keyword>
<reference evidence="1 2" key="1">
    <citation type="journal article" date="2021" name="Chemosphere">
        <title>Bioballs carrying a syntrophic Rhodococcus and Mycolicibacterium consortium for simultaneous sorption and biodegradation of fuel oil in contaminated freshwater.</title>
        <authorList>
            <person name="Naloka K."/>
            <person name="Polrit D."/>
            <person name="Muangchinda C."/>
            <person name="Thoetkiattikul H."/>
            <person name="Pinyakong O."/>
        </authorList>
    </citation>
    <scope>NUCLEOTIDE SEQUENCE [LARGE SCALE GENOMIC DNA]</scope>
    <source>
        <strain evidence="1 2">J101</strain>
    </source>
</reference>
<organism evidence="1 2">
    <name type="scientific">Mycolicibacterium parafortuitum</name>
    <name type="common">Mycobacterium parafortuitum</name>
    <dbReference type="NCBI Taxonomy" id="39692"/>
    <lineage>
        <taxon>Bacteria</taxon>
        <taxon>Bacillati</taxon>
        <taxon>Actinomycetota</taxon>
        <taxon>Actinomycetes</taxon>
        <taxon>Mycobacteriales</taxon>
        <taxon>Mycobacteriaceae</taxon>
        <taxon>Mycolicibacterium</taxon>
    </lineage>
</organism>
<evidence type="ECO:0000313" key="1">
    <source>
        <dbReference type="EMBL" id="MDZ5088648.1"/>
    </source>
</evidence>
<sequence>MPAPQVMEHSRAIPVDVATAFDRTLPIALPTLFRRWYGPIAPIKAIRDQTGEWDNVGQTRTVVQVGGGSMREELTLLDPPNRFGYTLSGITGPLAPLVDHIEGQWRFAPVGTGTRVTWHWVVHPKTRAATALMPAFAALWRGYARQALEQLSEELLG</sequence>
<dbReference type="Proteomes" id="UP001289645">
    <property type="component" value="Unassembled WGS sequence"/>
</dbReference>